<evidence type="ECO:0008006" key="3">
    <source>
        <dbReference type="Google" id="ProtNLM"/>
    </source>
</evidence>
<evidence type="ECO:0000313" key="1">
    <source>
        <dbReference type="EMBL" id="TLP94733.1"/>
    </source>
</evidence>
<dbReference type="EMBL" id="VAVZ01000032">
    <property type="protein sequence ID" value="TLP94733.1"/>
    <property type="molecule type" value="Genomic_DNA"/>
</dbReference>
<sequence length="276" mass="31200">MKAKKTSINNLKNVTISEWGGPESLRLNERVLYTEKTADGDQYDFVFAPKQESGRLIVFFSGDARRTKFEPPVFQRWSWASKFPANCLYFSDPALYLNDQLGLAWYAGGQGTDYLEHIWGIVNSILPTLGVAPGRVFSYGSSGGGFAALRSAQYFHGLRVVAINPQTDLWAYPQKWTSRLARAAYGVGTLKDVSPDEHYKFTTLDRRTLDGAQEIFLAQNIQDCDHHWNHFEPFRQFAHLTSNSRKLTTKLFSDPSGHAGAEDEETFSHIMGFLQQ</sequence>
<dbReference type="SUPFAM" id="SSF53474">
    <property type="entry name" value="alpha/beta-Hydrolases"/>
    <property type="match status" value="1"/>
</dbReference>
<dbReference type="Proteomes" id="UP000310458">
    <property type="component" value="Unassembled WGS sequence"/>
</dbReference>
<dbReference type="OrthoDB" id="8421922at2"/>
<name>A0A5R9BA61_9MICC</name>
<gene>
    <name evidence="1" type="ORF">FEF26_11455</name>
</gene>
<organism evidence="1 2">
    <name type="scientific">Nesterenkonia salmonea</name>
    <dbReference type="NCBI Taxonomy" id="1804987"/>
    <lineage>
        <taxon>Bacteria</taxon>
        <taxon>Bacillati</taxon>
        <taxon>Actinomycetota</taxon>
        <taxon>Actinomycetes</taxon>
        <taxon>Micrococcales</taxon>
        <taxon>Micrococcaceae</taxon>
        <taxon>Nesterenkonia</taxon>
    </lineage>
</organism>
<reference evidence="1 2" key="1">
    <citation type="submission" date="2019-05" db="EMBL/GenBank/DDBJ databases">
        <title>Nesterenkonia sp. GY074 isolated from the Southern Atlantic Ocean.</title>
        <authorList>
            <person name="Zhang G."/>
        </authorList>
    </citation>
    <scope>NUCLEOTIDE SEQUENCE [LARGE SCALE GENOMIC DNA]</scope>
    <source>
        <strain evidence="1 2">GY074</strain>
    </source>
</reference>
<dbReference type="RefSeq" id="WP_138253670.1">
    <property type="nucleotide sequence ID" value="NZ_VAVZ01000032.1"/>
</dbReference>
<comment type="caution">
    <text evidence="1">The sequence shown here is derived from an EMBL/GenBank/DDBJ whole genome shotgun (WGS) entry which is preliminary data.</text>
</comment>
<keyword evidence="2" id="KW-1185">Reference proteome</keyword>
<evidence type="ECO:0000313" key="2">
    <source>
        <dbReference type="Proteomes" id="UP000310458"/>
    </source>
</evidence>
<accession>A0A5R9BA61</accession>
<dbReference type="AlphaFoldDB" id="A0A5R9BA61"/>
<dbReference type="InterPro" id="IPR029058">
    <property type="entry name" value="AB_hydrolase_fold"/>
</dbReference>
<proteinExistence type="predicted"/>
<protein>
    <recommendedName>
        <fullName evidence="3">Alpha/beta hydrolase</fullName>
    </recommendedName>
</protein>
<dbReference type="Gene3D" id="3.40.50.1820">
    <property type="entry name" value="alpha/beta hydrolase"/>
    <property type="match status" value="1"/>
</dbReference>